<name>A0ABD1CGR7_CULPP</name>
<keyword evidence="1" id="KW-0732">Signal</keyword>
<organism evidence="2 3">
    <name type="scientific">Culex pipiens pipiens</name>
    <name type="common">Northern house mosquito</name>
    <dbReference type="NCBI Taxonomy" id="38569"/>
    <lineage>
        <taxon>Eukaryota</taxon>
        <taxon>Metazoa</taxon>
        <taxon>Ecdysozoa</taxon>
        <taxon>Arthropoda</taxon>
        <taxon>Hexapoda</taxon>
        <taxon>Insecta</taxon>
        <taxon>Pterygota</taxon>
        <taxon>Neoptera</taxon>
        <taxon>Endopterygota</taxon>
        <taxon>Diptera</taxon>
        <taxon>Nematocera</taxon>
        <taxon>Culicoidea</taxon>
        <taxon>Culicidae</taxon>
        <taxon>Culicinae</taxon>
        <taxon>Culicini</taxon>
        <taxon>Culex</taxon>
        <taxon>Culex</taxon>
    </lineage>
</organism>
<evidence type="ECO:0000313" key="3">
    <source>
        <dbReference type="Proteomes" id="UP001562425"/>
    </source>
</evidence>
<dbReference type="Proteomes" id="UP001562425">
    <property type="component" value="Unassembled WGS sequence"/>
</dbReference>
<proteinExistence type="predicted"/>
<evidence type="ECO:0000256" key="1">
    <source>
        <dbReference type="SAM" id="SignalP"/>
    </source>
</evidence>
<feature type="chain" id="PRO_5044868826" evidence="1">
    <location>
        <begin position="19"/>
        <end position="388"/>
    </location>
</feature>
<dbReference type="AlphaFoldDB" id="A0ABD1CGR7"/>
<protein>
    <submittedName>
        <fullName evidence="2">Uncharacterized protein</fullName>
    </submittedName>
</protein>
<keyword evidence="3" id="KW-1185">Reference proteome</keyword>
<feature type="signal peptide" evidence="1">
    <location>
        <begin position="1"/>
        <end position="18"/>
    </location>
</feature>
<sequence length="388" mass="43434">MCFKFVVLLVTSLSFIEAQNPTRIYSGAFPDLYKSIQLQSAYARDCTFDTWTSLNVSVIPRANIQHQQQQLVCVESNLSCVQSGQPPCDVSCTDPAAMIRLTISAVKLPGVMSQLDPETPINAAKLRICRHEKTFKHCQISIIRSDNPQKLTVRVRNHFFNLDDMLRSAFFIAIACFHSIDVKQFSSSSPYSNLLLTSSSPRNCTFKLIGVIPLRTQNQGSQPSKSHKTSCIESVLNCVQSPANSSNVSCSDPSLSIRLNLSGVHFRGLVAQLSAESPANETSLRVCQREKINRDCYIELSRNSDLHHRLFVFVKYKVGDDSREDDCAGFRKLYATELESCNRGSKVERRELKKGVEVSWMSILILACWFYPVAEVVGLATYDVVLVI</sequence>
<dbReference type="EMBL" id="JBEHCU010012705">
    <property type="protein sequence ID" value="KAL1375189.1"/>
    <property type="molecule type" value="Genomic_DNA"/>
</dbReference>
<comment type="caution">
    <text evidence="2">The sequence shown here is derived from an EMBL/GenBank/DDBJ whole genome shotgun (WGS) entry which is preliminary data.</text>
</comment>
<reference evidence="2 3" key="1">
    <citation type="submission" date="2024-05" db="EMBL/GenBank/DDBJ databases">
        <title>Culex pipiens pipiens assembly and annotation.</title>
        <authorList>
            <person name="Alout H."/>
            <person name="Durand T."/>
        </authorList>
    </citation>
    <scope>NUCLEOTIDE SEQUENCE [LARGE SCALE GENOMIC DNA]</scope>
    <source>
        <strain evidence="2">HA-2024</strain>
        <tissue evidence="2">Whole body</tissue>
    </source>
</reference>
<accession>A0ABD1CGR7</accession>
<evidence type="ECO:0000313" key="2">
    <source>
        <dbReference type="EMBL" id="KAL1375189.1"/>
    </source>
</evidence>
<feature type="non-terminal residue" evidence="2">
    <location>
        <position position="388"/>
    </location>
</feature>
<gene>
    <name evidence="2" type="ORF">pipiens_001622</name>
</gene>